<sequence>MNGVGGLFILLLARLYYAKILYMCYLAIPMLLRHYPAFSLKGSLSIQPNTWLSENFLARKLASAILNTPEYILGIDVPERVGFLRVDAVIAIKMLAFHSSSFIRAVYVFIGQQLAEFSTTFPPANISKEWGWFLGITAVVVFLIFVHGIARRVGEVIYLMGPPLTILQGNNLHNRDDDTARGVSDSHAWFAHVLFRDVLFGRFMWFRDYFINFRASLLRDSIIVGALYVFMVALSALSFGPAALEAPVLLLCARYLGILILAFFILSVLMVVPCLVCYSAALTIWEDLFWQIVMALLTYAVTKGDFVSRIQIAESFRLPLLQVPGLGMLANIGPVPNKIRIVKTITMAQSRFESEQYMSEAFVESVGGVLFRLSTREICVLHLLKRDEYVLAKGRRNCGETRQQTAVREVTEETGYACRLLPLNMYTRAPPAIETEQLADEARFYKNICEPFTLQVRHFGENQIKLIWWFVVVVDEEVSSQGPPESERYDVRFYSYTDVLDKLTFRMDREMVEKAIQLVEDR</sequence>
<accession>A0ACC1N8K7</accession>
<dbReference type="Proteomes" id="UP001143856">
    <property type="component" value="Unassembled WGS sequence"/>
</dbReference>
<gene>
    <name evidence="1" type="ORF">NUW58_g8546</name>
</gene>
<organism evidence="1 2">
    <name type="scientific">Xylaria curta</name>
    <dbReference type="NCBI Taxonomy" id="42375"/>
    <lineage>
        <taxon>Eukaryota</taxon>
        <taxon>Fungi</taxon>
        <taxon>Dikarya</taxon>
        <taxon>Ascomycota</taxon>
        <taxon>Pezizomycotina</taxon>
        <taxon>Sordariomycetes</taxon>
        <taxon>Xylariomycetidae</taxon>
        <taxon>Xylariales</taxon>
        <taxon>Xylariaceae</taxon>
        <taxon>Xylaria</taxon>
    </lineage>
</organism>
<proteinExistence type="predicted"/>
<evidence type="ECO:0000313" key="1">
    <source>
        <dbReference type="EMBL" id="KAJ2974784.1"/>
    </source>
</evidence>
<protein>
    <submittedName>
        <fullName evidence="1">Uncharacterized protein</fullName>
    </submittedName>
</protein>
<reference evidence="1" key="1">
    <citation type="submission" date="2022-10" db="EMBL/GenBank/DDBJ databases">
        <title>Genome Sequence of Xylaria curta.</title>
        <authorList>
            <person name="Buettner E."/>
        </authorList>
    </citation>
    <scope>NUCLEOTIDE SEQUENCE</scope>
    <source>
        <strain evidence="1">Babe10</strain>
    </source>
</reference>
<comment type="caution">
    <text evidence="1">The sequence shown here is derived from an EMBL/GenBank/DDBJ whole genome shotgun (WGS) entry which is preliminary data.</text>
</comment>
<keyword evidence="2" id="KW-1185">Reference proteome</keyword>
<evidence type="ECO:0000313" key="2">
    <source>
        <dbReference type="Proteomes" id="UP001143856"/>
    </source>
</evidence>
<name>A0ACC1N8K7_9PEZI</name>
<dbReference type="EMBL" id="JAPDGR010002655">
    <property type="protein sequence ID" value="KAJ2974784.1"/>
    <property type="molecule type" value="Genomic_DNA"/>
</dbReference>